<dbReference type="SUPFAM" id="SSF55781">
    <property type="entry name" value="GAF domain-like"/>
    <property type="match status" value="1"/>
</dbReference>
<dbReference type="InterPro" id="IPR029016">
    <property type="entry name" value="GAF-like_dom_sf"/>
</dbReference>
<dbReference type="Proteomes" id="UP001165427">
    <property type="component" value="Unassembled WGS sequence"/>
</dbReference>
<name>A0AA41R7Q4_9BACT</name>
<evidence type="ECO:0000256" key="2">
    <source>
        <dbReference type="ARBA" id="ARBA00022777"/>
    </source>
</evidence>
<dbReference type="EMBL" id="JALJRB010000045">
    <property type="protein sequence ID" value="MCJ8503103.1"/>
    <property type="molecule type" value="Genomic_DNA"/>
</dbReference>
<dbReference type="Pfam" id="PF00072">
    <property type="entry name" value="Response_reg"/>
    <property type="match status" value="1"/>
</dbReference>
<dbReference type="InterPro" id="IPR052020">
    <property type="entry name" value="Cyclic_di-GMP/3'3'-cGAMP_PDE"/>
</dbReference>
<dbReference type="InterPro" id="IPR037522">
    <property type="entry name" value="HD_GYP_dom"/>
</dbReference>
<accession>A0AA41R7Q4</accession>
<evidence type="ECO:0000256" key="1">
    <source>
        <dbReference type="ARBA" id="ARBA00022679"/>
    </source>
</evidence>
<keyword evidence="3" id="KW-0597">Phosphoprotein</keyword>
<sequence length="527" mass="59172">MQNDAKETILFVDDEQSIIDIAHTYFTAKGYNVLTAENGRQALDVMGSHRIDCCFTDINMPEMDGLALAEHIRRQDSTIPVIVMTGYPSLDNTIQTLKNGVVDFLVKPVNLHQMELCVQRVMRERRLFIENLMLSKELEGKAKIEQLNTELLYKVEELNILNRILNDFSSLRESSDVFQQLVDMAVEIVSADAACFYLVNDSAVKPMPIALAGDKWVAGDGRQAVSRQHGSAASVLHSPDDPKLYTLVREVLNDDRPLMVANNNGGSQRLPRRFRSCMLVPLKIRARVLGVLMAAVCDDGRRYNEKDLYYLDFMAKKASTSIENLALYENIYNNLLSTLYAFVKAIEARDPYTQQHSSRVTHLAVTLAKELGCSEEEQQILNVAGLLHDIGKIGIRDDILLKPGRLSDEEFDVIRQHPVIGFEIMGHLGLWTREKQIVRAHHERFDGKGYPDGLQGRQIPLLARILSVADVYDAIASDRAYRARMPESQILDIMYGGAGTQFDPAIIDVFRNLYESGALETAIAANA</sequence>
<keyword evidence="7" id="KW-1185">Reference proteome</keyword>
<evidence type="ECO:0000259" key="5">
    <source>
        <dbReference type="PROSITE" id="PS51832"/>
    </source>
</evidence>
<evidence type="ECO:0000259" key="4">
    <source>
        <dbReference type="PROSITE" id="PS50110"/>
    </source>
</evidence>
<dbReference type="GO" id="GO:0016301">
    <property type="term" value="F:kinase activity"/>
    <property type="evidence" value="ECO:0007669"/>
    <property type="project" value="UniProtKB-KW"/>
</dbReference>
<dbReference type="Gene3D" id="3.40.50.2300">
    <property type="match status" value="1"/>
</dbReference>
<evidence type="ECO:0000256" key="3">
    <source>
        <dbReference type="PROSITE-ProRule" id="PRU00169"/>
    </source>
</evidence>
<dbReference type="NCBIfam" id="TIGR00277">
    <property type="entry name" value="HDIG"/>
    <property type="match status" value="1"/>
</dbReference>
<dbReference type="PROSITE" id="PS51832">
    <property type="entry name" value="HD_GYP"/>
    <property type="match status" value="1"/>
</dbReference>
<dbReference type="Gene3D" id="1.10.3210.10">
    <property type="entry name" value="Hypothetical protein af1432"/>
    <property type="match status" value="1"/>
</dbReference>
<feature type="domain" description="Response regulatory" evidence="4">
    <location>
        <begin position="8"/>
        <end position="122"/>
    </location>
</feature>
<dbReference type="PANTHER" id="PTHR45228:SF4">
    <property type="entry name" value="LIPOPROTEIN"/>
    <property type="match status" value="1"/>
</dbReference>
<dbReference type="SUPFAM" id="SSF109604">
    <property type="entry name" value="HD-domain/PDEase-like"/>
    <property type="match status" value="1"/>
</dbReference>
<dbReference type="InterPro" id="IPR003018">
    <property type="entry name" value="GAF"/>
</dbReference>
<keyword evidence="2" id="KW-0418">Kinase</keyword>
<keyword evidence="1" id="KW-0808">Transferase</keyword>
<dbReference type="SMART" id="SM00471">
    <property type="entry name" value="HDc"/>
    <property type="match status" value="1"/>
</dbReference>
<dbReference type="AlphaFoldDB" id="A0AA41R7Q4"/>
<dbReference type="SMART" id="SM00065">
    <property type="entry name" value="GAF"/>
    <property type="match status" value="1"/>
</dbReference>
<dbReference type="InterPro" id="IPR006675">
    <property type="entry name" value="HDIG_dom"/>
</dbReference>
<feature type="domain" description="HD-GYP" evidence="5">
    <location>
        <begin position="331"/>
        <end position="526"/>
    </location>
</feature>
<dbReference type="InterPro" id="IPR003607">
    <property type="entry name" value="HD/PDEase_dom"/>
</dbReference>
<dbReference type="GO" id="GO:0000160">
    <property type="term" value="P:phosphorelay signal transduction system"/>
    <property type="evidence" value="ECO:0007669"/>
    <property type="project" value="InterPro"/>
</dbReference>
<dbReference type="Gene3D" id="3.30.450.40">
    <property type="match status" value="1"/>
</dbReference>
<comment type="caution">
    <text evidence="6">The sequence shown here is derived from an EMBL/GenBank/DDBJ whole genome shotgun (WGS) entry which is preliminary data.</text>
</comment>
<dbReference type="SMART" id="SM00448">
    <property type="entry name" value="REC"/>
    <property type="match status" value="1"/>
</dbReference>
<evidence type="ECO:0000313" key="7">
    <source>
        <dbReference type="Proteomes" id="UP001165427"/>
    </source>
</evidence>
<organism evidence="6 7">
    <name type="scientific">Desulfatitalea alkaliphila</name>
    <dbReference type="NCBI Taxonomy" id="2929485"/>
    <lineage>
        <taxon>Bacteria</taxon>
        <taxon>Pseudomonadati</taxon>
        <taxon>Thermodesulfobacteriota</taxon>
        <taxon>Desulfobacteria</taxon>
        <taxon>Desulfobacterales</taxon>
        <taxon>Desulfosarcinaceae</taxon>
        <taxon>Desulfatitalea</taxon>
    </lineage>
</organism>
<dbReference type="SUPFAM" id="SSF52172">
    <property type="entry name" value="CheY-like"/>
    <property type="match status" value="1"/>
</dbReference>
<dbReference type="Pfam" id="PF13487">
    <property type="entry name" value="HD_5"/>
    <property type="match status" value="1"/>
</dbReference>
<protein>
    <submittedName>
        <fullName evidence="6">Response regulator</fullName>
    </submittedName>
</protein>
<dbReference type="PANTHER" id="PTHR45228">
    <property type="entry name" value="CYCLIC DI-GMP PHOSPHODIESTERASE TM_0186-RELATED"/>
    <property type="match status" value="1"/>
</dbReference>
<gene>
    <name evidence="6" type="ORF">MRX98_21195</name>
</gene>
<feature type="modified residue" description="4-aspartylphosphate" evidence="3">
    <location>
        <position position="57"/>
    </location>
</feature>
<dbReference type="InterPro" id="IPR011006">
    <property type="entry name" value="CheY-like_superfamily"/>
</dbReference>
<reference evidence="6" key="1">
    <citation type="submission" date="2022-04" db="EMBL/GenBank/DDBJ databases">
        <title>Desulfatitalea alkaliphila sp. nov., a novel anaerobic sulfate-reducing bacterium isolated from terrestrial mud volcano, Taman Peninsula, Russia.</title>
        <authorList>
            <person name="Khomyakova M.A."/>
            <person name="Merkel A.Y."/>
            <person name="Slobodkin A.I."/>
        </authorList>
    </citation>
    <scope>NUCLEOTIDE SEQUENCE</scope>
    <source>
        <strain evidence="6">M08but</strain>
    </source>
</reference>
<dbReference type="RefSeq" id="WP_246914952.1">
    <property type="nucleotide sequence ID" value="NZ_JALJRB010000045.1"/>
</dbReference>
<evidence type="ECO:0000313" key="6">
    <source>
        <dbReference type="EMBL" id="MCJ8503103.1"/>
    </source>
</evidence>
<dbReference type="CDD" id="cd00077">
    <property type="entry name" value="HDc"/>
    <property type="match status" value="1"/>
</dbReference>
<dbReference type="Pfam" id="PF01590">
    <property type="entry name" value="GAF"/>
    <property type="match status" value="1"/>
</dbReference>
<proteinExistence type="predicted"/>
<dbReference type="InterPro" id="IPR001789">
    <property type="entry name" value="Sig_transdc_resp-reg_receiver"/>
</dbReference>
<dbReference type="PROSITE" id="PS50110">
    <property type="entry name" value="RESPONSE_REGULATORY"/>
    <property type="match status" value="1"/>
</dbReference>